<sequence length="156" mass="17266">MTKTDMQIHPIRNRDDHRRAVARIEALMSAAPNTPEGDELDVLATLVDAYEAKHFVIDAPSPVAAILFRMEQEHLSRKDLEPMIGSRARVSEVLTGKRPLTLDMVRRVRGGLGISADLLIAPLPTKSIRRSKKAKSRPKALVAEKEKAKQSTLAKA</sequence>
<dbReference type="GO" id="GO:0001046">
    <property type="term" value="F:core promoter sequence-specific DNA binding"/>
    <property type="evidence" value="ECO:0007669"/>
    <property type="project" value="TreeGrafter"/>
</dbReference>
<name>A0A4R1L921_9BACT</name>
<gene>
    <name evidence="2" type="ORF">C7378_1076</name>
</gene>
<evidence type="ECO:0000313" key="2">
    <source>
        <dbReference type="EMBL" id="TCK73463.1"/>
    </source>
</evidence>
<reference evidence="2 3" key="1">
    <citation type="submission" date="2019-03" db="EMBL/GenBank/DDBJ databases">
        <title>Genomic Encyclopedia of Type Strains, Phase IV (KMG-IV): sequencing the most valuable type-strain genomes for metagenomic binning, comparative biology and taxonomic classification.</title>
        <authorList>
            <person name="Goeker M."/>
        </authorList>
    </citation>
    <scope>NUCLEOTIDE SEQUENCE [LARGE SCALE GENOMIC DNA]</scope>
    <source>
        <strain evidence="2 3">DSM 103428</strain>
    </source>
</reference>
<dbReference type="EMBL" id="SMGK01000002">
    <property type="protein sequence ID" value="TCK73463.1"/>
    <property type="molecule type" value="Genomic_DNA"/>
</dbReference>
<dbReference type="InterPro" id="IPR010982">
    <property type="entry name" value="Lambda_DNA-bd_dom_sf"/>
</dbReference>
<dbReference type="Proteomes" id="UP000295210">
    <property type="component" value="Unassembled WGS sequence"/>
</dbReference>
<proteinExistence type="predicted"/>
<feature type="compositionally biased region" description="Basic residues" evidence="1">
    <location>
        <begin position="128"/>
        <end position="138"/>
    </location>
</feature>
<comment type="caution">
    <text evidence="2">The sequence shown here is derived from an EMBL/GenBank/DDBJ whole genome shotgun (WGS) entry which is preliminary data.</text>
</comment>
<organism evidence="2 3">
    <name type="scientific">Acidipila rosea</name>
    <dbReference type="NCBI Taxonomy" id="768535"/>
    <lineage>
        <taxon>Bacteria</taxon>
        <taxon>Pseudomonadati</taxon>
        <taxon>Acidobacteriota</taxon>
        <taxon>Terriglobia</taxon>
        <taxon>Terriglobales</taxon>
        <taxon>Acidobacteriaceae</taxon>
        <taxon>Acidipila</taxon>
    </lineage>
</organism>
<dbReference type="PANTHER" id="PTHR40455:SF1">
    <property type="entry name" value="ANTITOXIN HIGA"/>
    <property type="match status" value="1"/>
</dbReference>
<evidence type="ECO:0000256" key="1">
    <source>
        <dbReference type="SAM" id="MobiDB-lite"/>
    </source>
</evidence>
<protein>
    <submittedName>
        <fullName evidence="2">HTH-type transcriptional regulator/antitoxin HigA</fullName>
    </submittedName>
</protein>
<dbReference type="PANTHER" id="PTHR40455">
    <property type="entry name" value="ANTITOXIN HIGA"/>
    <property type="match status" value="1"/>
</dbReference>
<dbReference type="AlphaFoldDB" id="A0A4R1L921"/>
<dbReference type="InterPro" id="IPR039060">
    <property type="entry name" value="Antitox_HigA"/>
</dbReference>
<dbReference type="RefSeq" id="WP_207901354.1">
    <property type="nucleotide sequence ID" value="NZ_SMGK01000002.1"/>
</dbReference>
<accession>A0A4R1L921</accession>
<keyword evidence="3" id="KW-1185">Reference proteome</keyword>
<dbReference type="GO" id="GO:0006355">
    <property type="term" value="P:regulation of DNA-templated transcription"/>
    <property type="evidence" value="ECO:0007669"/>
    <property type="project" value="InterPro"/>
</dbReference>
<dbReference type="Gene3D" id="1.10.260.40">
    <property type="entry name" value="lambda repressor-like DNA-binding domains"/>
    <property type="match status" value="1"/>
</dbReference>
<evidence type="ECO:0000313" key="3">
    <source>
        <dbReference type="Proteomes" id="UP000295210"/>
    </source>
</evidence>
<feature type="region of interest" description="Disordered" evidence="1">
    <location>
        <begin position="128"/>
        <end position="156"/>
    </location>
</feature>